<sequence length="242" mass="27251">MGNIYIKKLSLVMGDSVILDSIEEFIPSGTVYYILGKSGSGKSLLLKTIAGLQLVQKGEIIVDGKNILNFNQREMLAYHCRCGFVFQNAALISNMSIEENLTLFFRYNYNMSFKESIKKVMPYIEMFQLEKELKYRPAALSMGERMLVNIVRAIMHDPEYIFWDNPMANLDPASKKKVRSLFVELKEKGKTMLLVSDDVPFGSCVASRIGYLEEGKLLFSGSLEEAKKSGLEGLGTLLCHAE</sequence>
<evidence type="ECO:0000256" key="1">
    <source>
        <dbReference type="ARBA" id="ARBA00005417"/>
    </source>
</evidence>
<evidence type="ECO:0000256" key="2">
    <source>
        <dbReference type="ARBA" id="ARBA00022448"/>
    </source>
</evidence>
<dbReference type="GO" id="GO:0005524">
    <property type="term" value="F:ATP binding"/>
    <property type="evidence" value="ECO:0007669"/>
    <property type="project" value="UniProtKB-KW"/>
</dbReference>
<dbReference type="SUPFAM" id="SSF52540">
    <property type="entry name" value="P-loop containing nucleoside triphosphate hydrolases"/>
    <property type="match status" value="1"/>
</dbReference>
<evidence type="ECO:0000256" key="3">
    <source>
        <dbReference type="ARBA" id="ARBA00022741"/>
    </source>
</evidence>
<dbReference type="EMBL" id="CP073355">
    <property type="protein sequence ID" value="URA09705.1"/>
    <property type="molecule type" value="Genomic_DNA"/>
</dbReference>
<keyword evidence="2" id="KW-0813">Transport</keyword>
<dbReference type="InterPro" id="IPR050086">
    <property type="entry name" value="MetN_ABC_transporter-like"/>
</dbReference>
<protein>
    <submittedName>
        <fullName evidence="6">ATP-binding cassette domain-containing protein</fullName>
    </submittedName>
</protein>
<gene>
    <name evidence="6" type="ORF">KDW03_09475</name>
</gene>
<dbReference type="Proteomes" id="UP001056539">
    <property type="component" value="Chromosome"/>
</dbReference>
<keyword evidence="4 6" id="KW-0067">ATP-binding</keyword>
<keyword evidence="7" id="KW-1185">Reference proteome</keyword>
<reference evidence="6" key="2">
    <citation type="submission" date="2022-06" db="EMBL/GenBank/DDBJ databases">
        <title>Thermospira aquatica gen. nov., sp. nov.</title>
        <authorList>
            <person name="Ben Ali Gam Z."/>
            <person name="Labat M."/>
        </authorList>
    </citation>
    <scope>NUCLEOTIDE SEQUENCE</scope>
    <source>
        <strain evidence="6">F1F22</strain>
    </source>
</reference>
<dbReference type="PANTHER" id="PTHR43166:SF4">
    <property type="entry name" value="PHOSPHONATES IMPORT ATP-BINDING PROTEIN PHNC"/>
    <property type="match status" value="1"/>
</dbReference>
<keyword evidence="3" id="KW-0547">Nucleotide-binding</keyword>
<dbReference type="Pfam" id="PF00005">
    <property type="entry name" value="ABC_tran"/>
    <property type="match status" value="1"/>
</dbReference>
<dbReference type="GO" id="GO:0016887">
    <property type="term" value="F:ATP hydrolysis activity"/>
    <property type="evidence" value="ECO:0007669"/>
    <property type="project" value="InterPro"/>
</dbReference>
<dbReference type="InterPro" id="IPR003593">
    <property type="entry name" value="AAA+_ATPase"/>
</dbReference>
<comment type="similarity">
    <text evidence="1">Belongs to the ABC transporter superfamily.</text>
</comment>
<proteinExistence type="inferred from homology"/>
<dbReference type="RefSeq" id="WP_271434840.1">
    <property type="nucleotide sequence ID" value="NZ_CP073355.1"/>
</dbReference>
<accession>A0AAX3BC57</accession>
<reference evidence="6" key="1">
    <citation type="submission" date="2021-04" db="EMBL/GenBank/DDBJ databases">
        <authorList>
            <person name="Postec A."/>
        </authorList>
    </citation>
    <scope>NUCLEOTIDE SEQUENCE</scope>
    <source>
        <strain evidence="6">F1F22</strain>
    </source>
</reference>
<dbReference type="PROSITE" id="PS50893">
    <property type="entry name" value="ABC_TRANSPORTER_2"/>
    <property type="match status" value="1"/>
</dbReference>
<evidence type="ECO:0000259" key="5">
    <source>
        <dbReference type="PROSITE" id="PS50893"/>
    </source>
</evidence>
<dbReference type="InterPro" id="IPR027417">
    <property type="entry name" value="P-loop_NTPase"/>
</dbReference>
<evidence type="ECO:0000313" key="7">
    <source>
        <dbReference type="Proteomes" id="UP001056539"/>
    </source>
</evidence>
<organism evidence="6 7">
    <name type="scientific">Thermospira aquatica</name>
    <dbReference type="NCBI Taxonomy" id="2828656"/>
    <lineage>
        <taxon>Bacteria</taxon>
        <taxon>Pseudomonadati</taxon>
        <taxon>Spirochaetota</taxon>
        <taxon>Spirochaetia</taxon>
        <taxon>Brevinematales</taxon>
        <taxon>Thermospiraceae</taxon>
        <taxon>Thermospira</taxon>
    </lineage>
</organism>
<evidence type="ECO:0000256" key="4">
    <source>
        <dbReference type="ARBA" id="ARBA00022840"/>
    </source>
</evidence>
<dbReference type="Gene3D" id="3.40.50.300">
    <property type="entry name" value="P-loop containing nucleotide triphosphate hydrolases"/>
    <property type="match status" value="1"/>
</dbReference>
<dbReference type="InterPro" id="IPR003439">
    <property type="entry name" value="ABC_transporter-like_ATP-bd"/>
</dbReference>
<feature type="domain" description="ABC transporter" evidence="5">
    <location>
        <begin position="4"/>
        <end position="239"/>
    </location>
</feature>
<dbReference type="AlphaFoldDB" id="A0AAX3BC57"/>
<evidence type="ECO:0000313" key="6">
    <source>
        <dbReference type="EMBL" id="URA09705.1"/>
    </source>
</evidence>
<dbReference type="KEGG" id="taqu:KDW03_09475"/>
<name>A0AAX3BC57_9SPIR</name>
<dbReference type="PANTHER" id="PTHR43166">
    <property type="entry name" value="AMINO ACID IMPORT ATP-BINDING PROTEIN"/>
    <property type="match status" value="1"/>
</dbReference>
<dbReference type="SMART" id="SM00382">
    <property type="entry name" value="AAA"/>
    <property type="match status" value="1"/>
</dbReference>